<comment type="similarity">
    <text evidence="1">Belongs to the SMC family. SbcC subfamily.</text>
</comment>
<dbReference type="PANTHER" id="PTHR32114:SF2">
    <property type="entry name" value="ABC TRANSPORTER ABCH.3"/>
    <property type="match status" value="1"/>
</dbReference>
<comment type="caution">
    <text evidence="6">The sequence shown here is derived from an EMBL/GenBank/DDBJ whole genome shotgun (WGS) entry which is preliminary data.</text>
</comment>
<reference evidence="6 7" key="1">
    <citation type="submission" date="2020-09" db="EMBL/GenBank/DDBJ databases">
        <title>Novel species in genus Gordonia.</title>
        <authorList>
            <person name="Zhang G."/>
        </authorList>
    </citation>
    <scope>NUCLEOTIDE SEQUENCE [LARGE SCALE GENOMIC DNA]</scope>
    <source>
        <strain evidence="6 7">ON-33</strain>
    </source>
</reference>
<sequence length="989" mass="106202">MRLHHLRMRAFGPFADEVVVDFESLAGDGLFLLHGQTGAGKTTVLDGVAFALFGRVPGARDTNRRLHSDHSSADQVPEVELEATIGGRRLRITRSPDHLRPKKRGTGTTKVNARGTLVWLDGSGPDLTRLPEIGEVVSRLLGMSADQFFQVVLLPQGEFARFLRATSEDREGLLERLFDTERFGDLEDWLRERARESASALAERTSAADRIAGQIVALGGTEVADPDMEWAQNCLEAARTDAVECEDALTGAQAALDRAQAARDHGARLADCRRRGDEAAQRLAQLAEGGAELATITAALEAGRRAAPIASVVEDRDRAAAALATAESECARLDAELAALDEGAPLCRTSTDGALDAAIERWTAESGRWEPLAARVDRRPELVADIDRIRDEMDATEQRLGEMGSFLRHAPQRREKAAAELAHAVAARAQLPRLQAERDRLGAIARAVADREALEPEIVRAEQQFLDAREQHTSARESLLDVRERRLTGMAAELAGQLTDGSPCAVCGSVEHPLPAVSDSATSIGEAQEAAAVEAAQRAADRRSAAESARAALVERRTHLDTTIAGVTREQIDADRAQNTADLGDAERAAERSSSLETALKAIEADIESVRVERGDADTAQAGRRERLTALRDTLEALDADVAEATGGRTGVAERRAELAELCRRAARLRDARNELVGVRQRRADAVDRLAEKCAAAGFADPSEATAALTSEARLSEWETMVLRASRLRAAAESTLADPEVSAAMAAEPVDADALVASLTSARQMRDQATSRRAVAVRRLRDLDDYVSQFWAAADVLAPMRARHDELQGLAELVSGRGQNSRRMSLRSYVLAARLTEVLVAASARLHQMSSGRYEFVHTDAVGPRGRRGGLGIEVRDEYTGAIRATTTLSGGETFFASLALALGLADVVAAESGGHVLDTIFIDEGFGALDPEALDLVMGVLDDLRSGGRVVGVVSHVDELRARIPAQLHVVRGESGSHIRMSGALGVS</sequence>
<evidence type="ECO:0000256" key="2">
    <source>
        <dbReference type="ARBA" id="ARBA00011322"/>
    </source>
</evidence>
<evidence type="ECO:0000259" key="5">
    <source>
        <dbReference type="Pfam" id="PF13476"/>
    </source>
</evidence>
<keyword evidence="4" id="KW-0175">Coiled coil</keyword>
<dbReference type="InterPro" id="IPR027417">
    <property type="entry name" value="P-loop_NTPase"/>
</dbReference>
<dbReference type="Gene3D" id="3.40.50.300">
    <property type="entry name" value="P-loop containing nucleotide triphosphate hydrolases"/>
    <property type="match status" value="2"/>
</dbReference>
<evidence type="ECO:0000313" key="7">
    <source>
        <dbReference type="Proteomes" id="UP000602395"/>
    </source>
</evidence>
<feature type="coiled-coil region" evidence="4">
    <location>
        <begin position="316"/>
        <end position="343"/>
    </location>
</feature>
<keyword evidence="7" id="KW-1185">Reference proteome</keyword>
<dbReference type="InterPro" id="IPR038729">
    <property type="entry name" value="Rad50/SbcC_AAA"/>
</dbReference>
<dbReference type="PANTHER" id="PTHR32114">
    <property type="entry name" value="ABC TRANSPORTER ABCH.3"/>
    <property type="match status" value="1"/>
</dbReference>
<accession>A0ABR7WDK2</accession>
<proteinExistence type="inferred from homology"/>
<evidence type="ECO:0000256" key="3">
    <source>
        <dbReference type="ARBA" id="ARBA00013368"/>
    </source>
</evidence>
<dbReference type="SUPFAM" id="SSF52540">
    <property type="entry name" value="P-loop containing nucleoside triphosphate hydrolases"/>
    <property type="match status" value="1"/>
</dbReference>
<dbReference type="RefSeq" id="WP_190267536.1">
    <property type="nucleotide sequence ID" value="NZ_BAABAD010000001.1"/>
</dbReference>
<dbReference type="Pfam" id="PF13476">
    <property type="entry name" value="AAA_23"/>
    <property type="match status" value="1"/>
</dbReference>
<evidence type="ECO:0000313" key="6">
    <source>
        <dbReference type="EMBL" id="MBD1320838.1"/>
    </source>
</evidence>
<dbReference type="Pfam" id="PF13558">
    <property type="entry name" value="SbcC_Walker_B"/>
    <property type="match status" value="1"/>
</dbReference>
<dbReference type="Proteomes" id="UP000602395">
    <property type="component" value="Unassembled WGS sequence"/>
</dbReference>
<name>A0ABR7WDK2_9ACTN</name>
<comment type="subunit">
    <text evidence="2">Heterodimer of SbcC and SbcD.</text>
</comment>
<protein>
    <recommendedName>
        <fullName evidence="3">Nuclease SbcCD subunit C</fullName>
    </recommendedName>
</protein>
<evidence type="ECO:0000256" key="4">
    <source>
        <dbReference type="SAM" id="Coils"/>
    </source>
</evidence>
<organism evidence="6 7">
    <name type="scientific">Gordonia hankookensis</name>
    <dbReference type="NCBI Taxonomy" id="589403"/>
    <lineage>
        <taxon>Bacteria</taxon>
        <taxon>Bacillati</taxon>
        <taxon>Actinomycetota</taxon>
        <taxon>Actinomycetes</taxon>
        <taxon>Mycobacteriales</taxon>
        <taxon>Gordoniaceae</taxon>
        <taxon>Gordonia</taxon>
    </lineage>
</organism>
<feature type="domain" description="Rad50/SbcC-type AAA" evidence="5">
    <location>
        <begin position="6"/>
        <end position="181"/>
    </location>
</feature>
<gene>
    <name evidence="6" type="ORF">IDF66_14735</name>
</gene>
<dbReference type="EMBL" id="JACWMS010000003">
    <property type="protein sequence ID" value="MBD1320838.1"/>
    <property type="molecule type" value="Genomic_DNA"/>
</dbReference>
<feature type="coiled-coil region" evidence="4">
    <location>
        <begin position="652"/>
        <end position="689"/>
    </location>
</feature>
<evidence type="ECO:0000256" key="1">
    <source>
        <dbReference type="ARBA" id="ARBA00006930"/>
    </source>
</evidence>